<dbReference type="Gene3D" id="3.90.1340.10">
    <property type="entry name" value="Phage tail collar domain"/>
    <property type="match status" value="1"/>
</dbReference>
<dbReference type="Pfam" id="PF07484">
    <property type="entry name" value="Collar"/>
    <property type="match status" value="1"/>
</dbReference>
<keyword evidence="3" id="KW-1185">Reference proteome</keyword>
<organism evidence="2 3">
    <name type="scientific">Mucilaginibacter straminoryzae</name>
    <dbReference type="NCBI Taxonomy" id="2932774"/>
    <lineage>
        <taxon>Bacteria</taxon>
        <taxon>Pseudomonadati</taxon>
        <taxon>Bacteroidota</taxon>
        <taxon>Sphingobacteriia</taxon>
        <taxon>Sphingobacteriales</taxon>
        <taxon>Sphingobacteriaceae</taxon>
        <taxon>Mucilaginibacter</taxon>
    </lineage>
</organism>
<gene>
    <name evidence="2" type="ORF">MUY27_16655</name>
</gene>
<proteinExistence type="predicted"/>
<dbReference type="Proteomes" id="UP001139450">
    <property type="component" value="Unassembled WGS sequence"/>
</dbReference>
<evidence type="ECO:0000313" key="3">
    <source>
        <dbReference type="Proteomes" id="UP001139450"/>
    </source>
</evidence>
<dbReference type="InterPro" id="IPR037053">
    <property type="entry name" value="Phage_tail_collar_dom_sf"/>
</dbReference>
<comment type="caution">
    <text evidence="2">The sequence shown here is derived from an EMBL/GenBank/DDBJ whole genome shotgun (WGS) entry which is preliminary data.</text>
</comment>
<sequence length="204" mass="21275">MEGTIGEIRIFAANFAPKTWAFCQGQTMPINQYQALFSILGTNYGGNGTTTFQLPDLRGRVPVGVSYGKQGVPNITLGLTGGEAKHTLLVTEMPAHNHTVGSTTPLTAPPPPFVLHASSTTPDSSDPVGNLLADESSAGLSVYANGSSTITPMGDNTITGSFTTVGSPTVTLQSAGGNIAHENMQPYIAMNYVICLLGVYPSRN</sequence>
<accession>A0A9X2BB24</accession>
<reference evidence="2" key="1">
    <citation type="submission" date="2022-04" db="EMBL/GenBank/DDBJ databases">
        <title>Mucilaginibacter sp. RS28 isolated from freshwater.</title>
        <authorList>
            <person name="Ko S.-R."/>
        </authorList>
    </citation>
    <scope>NUCLEOTIDE SEQUENCE</scope>
    <source>
        <strain evidence="2">RS28</strain>
    </source>
</reference>
<evidence type="ECO:0000259" key="1">
    <source>
        <dbReference type="Pfam" id="PF07484"/>
    </source>
</evidence>
<dbReference type="InterPro" id="IPR011083">
    <property type="entry name" value="Phage_tail_collar_dom"/>
</dbReference>
<dbReference type="AlphaFoldDB" id="A0A9X2BB24"/>
<protein>
    <submittedName>
        <fullName evidence="2">Tail fiber protein</fullName>
    </submittedName>
</protein>
<dbReference type="SUPFAM" id="SSF88874">
    <property type="entry name" value="Receptor-binding domain of short tail fibre protein gp12"/>
    <property type="match status" value="1"/>
</dbReference>
<dbReference type="RefSeq" id="WP_245131887.1">
    <property type="nucleotide sequence ID" value="NZ_JALJEJ010000009.1"/>
</dbReference>
<feature type="domain" description="Phage tail collar" evidence="1">
    <location>
        <begin position="6"/>
        <end position="62"/>
    </location>
</feature>
<dbReference type="EMBL" id="JALJEJ010000009">
    <property type="protein sequence ID" value="MCJ8211350.1"/>
    <property type="molecule type" value="Genomic_DNA"/>
</dbReference>
<name>A0A9X2BB24_9SPHI</name>
<evidence type="ECO:0000313" key="2">
    <source>
        <dbReference type="EMBL" id="MCJ8211350.1"/>
    </source>
</evidence>